<proteinExistence type="predicted"/>
<organism evidence="2 3">
    <name type="scientific">Cinara cedri</name>
    <dbReference type="NCBI Taxonomy" id="506608"/>
    <lineage>
        <taxon>Eukaryota</taxon>
        <taxon>Metazoa</taxon>
        <taxon>Ecdysozoa</taxon>
        <taxon>Arthropoda</taxon>
        <taxon>Hexapoda</taxon>
        <taxon>Insecta</taxon>
        <taxon>Pterygota</taxon>
        <taxon>Neoptera</taxon>
        <taxon>Paraneoptera</taxon>
        <taxon>Hemiptera</taxon>
        <taxon>Sternorrhyncha</taxon>
        <taxon>Aphidomorpha</taxon>
        <taxon>Aphidoidea</taxon>
        <taxon>Aphididae</taxon>
        <taxon>Lachninae</taxon>
        <taxon>Cinara</taxon>
    </lineage>
</organism>
<reference evidence="2 3" key="1">
    <citation type="submission" date="2019-08" db="EMBL/GenBank/DDBJ databases">
        <authorList>
            <person name="Alioto T."/>
            <person name="Alioto T."/>
            <person name="Gomez Garrido J."/>
        </authorList>
    </citation>
    <scope>NUCLEOTIDE SEQUENCE [LARGE SCALE GENOMIC DNA]</scope>
</reference>
<protein>
    <submittedName>
        <fullName evidence="2">Uncharacterized protein</fullName>
    </submittedName>
</protein>
<dbReference type="AlphaFoldDB" id="A0A5E4NHF5"/>
<dbReference type="EMBL" id="CABPRJ010002380">
    <property type="protein sequence ID" value="VVC44419.1"/>
    <property type="molecule type" value="Genomic_DNA"/>
</dbReference>
<evidence type="ECO:0000256" key="1">
    <source>
        <dbReference type="SAM" id="MobiDB-lite"/>
    </source>
</evidence>
<dbReference type="Proteomes" id="UP000325440">
    <property type="component" value="Unassembled WGS sequence"/>
</dbReference>
<gene>
    <name evidence="2" type="ORF">CINCED_3A009194</name>
</gene>
<evidence type="ECO:0000313" key="2">
    <source>
        <dbReference type="EMBL" id="VVC44419.1"/>
    </source>
</evidence>
<sequence>MAITERFITTCSPQIKGSYKTNKTVELIKYGLNPINDGLDNYAIVWSKKKTEFFNCTEGHVCNYKKYLTEIVNSWVVVGANKWCIENVHSDSEVSECVASLKKNEMGSESGSENYFNSFLRFFMEATEIPSNLKTYAAKYFAFLHIKSSELKILKTTPWCSGESGYQGFTCIDRLDVHFKQLGRTFLAPILYVRHIIEHMVPKFISDPQVREFIDYLFNSIKDQLGVSMIPLKYCELFDIEVQQSKYHSMNKNGLSLRSIYAAFNRIYYNLSLDTVKEIYIQHYIKYVVMNVLVDDKKLIKGTDAVSWCTFKNNPSMFDNISQNQTKNATETSEKSKEILKDVSKEILKDVSKEILKDASKETPVKKSSVEIPLNLSTEKNTVKDSQEETPLRPSVSEPVISQIKNLSADERKKMYFGSIQKNTPIEPNEDQSKSRFQFLKNPLEIVKEVERKLQQPSKYYSDFMANPIETAKNTFLRFTTFQDDFVNDDKF</sequence>
<evidence type="ECO:0000313" key="3">
    <source>
        <dbReference type="Proteomes" id="UP000325440"/>
    </source>
</evidence>
<accession>A0A5E4NHF5</accession>
<keyword evidence="3" id="KW-1185">Reference proteome</keyword>
<name>A0A5E4NHF5_9HEMI</name>
<feature type="region of interest" description="Disordered" evidence="1">
    <location>
        <begin position="377"/>
        <end position="397"/>
    </location>
</feature>
<feature type="compositionally biased region" description="Basic and acidic residues" evidence="1">
    <location>
        <begin position="381"/>
        <end position="391"/>
    </location>
</feature>